<evidence type="ECO:0000259" key="2">
    <source>
        <dbReference type="Pfam" id="PF00075"/>
    </source>
</evidence>
<dbReference type="CDD" id="cd09276">
    <property type="entry name" value="Rnase_HI_RT_non_LTR"/>
    <property type="match status" value="1"/>
</dbReference>
<dbReference type="InterPro" id="IPR012337">
    <property type="entry name" value="RNaseH-like_sf"/>
</dbReference>
<dbReference type="InterPro" id="IPR036397">
    <property type="entry name" value="RNaseH_sf"/>
</dbReference>
<reference evidence="3 4" key="1">
    <citation type="journal article" date="2019" name="Sci. Rep.">
        <title>Orb-weaving spider Araneus ventricosus genome elucidates the spidroin gene catalogue.</title>
        <authorList>
            <person name="Kono N."/>
            <person name="Nakamura H."/>
            <person name="Ohtoshi R."/>
            <person name="Moran D.A.P."/>
            <person name="Shinohara A."/>
            <person name="Yoshida Y."/>
            <person name="Fujiwara M."/>
            <person name="Mori M."/>
            <person name="Tomita M."/>
            <person name="Arakawa K."/>
        </authorList>
    </citation>
    <scope>NUCLEOTIDE SEQUENCE [LARGE SCALE GENOMIC DNA]</scope>
</reference>
<feature type="compositionally biased region" description="Polar residues" evidence="1">
    <location>
        <begin position="100"/>
        <end position="113"/>
    </location>
</feature>
<dbReference type="Pfam" id="PF00075">
    <property type="entry name" value="RNase_H"/>
    <property type="match status" value="1"/>
</dbReference>
<dbReference type="Gene3D" id="3.30.420.10">
    <property type="entry name" value="Ribonuclease H-like superfamily/Ribonuclease H"/>
    <property type="match status" value="1"/>
</dbReference>
<evidence type="ECO:0000313" key="3">
    <source>
        <dbReference type="EMBL" id="GBN37971.1"/>
    </source>
</evidence>
<gene>
    <name evidence="3" type="ORF">AVEN_255546_1</name>
</gene>
<evidence type="ECO:0000256" key="1">
    <source>
        <dbReference type="SAM" id="MobiDB-lite"/>
    </source>
</evidence>
<dbReference type="GO" id="GO:0003676">
    <property type="term" value="F:nucleic acid binding"/>
    <property type="evidence" value="ECO:0007669"/>
    <property type="project" value="InterPro"/>
</dbReference>
<protein>
    <recommendedName>
        <fullName evidence="2">RNase H type-1 domain-containing protein</fullName>
    </recommendedName>
</protein>
<comment type="caution">
    <text evidence="3">The sequence shown here is derived from an EMBL/GenBank/DDBJ whole genome shotgun (WGS) entry which is preliminary data.</text>
</comment>
<name>A0A4Y2NF63_ARAVE</name>
<feature type="domain" description="RNase H type-1" evidence="2">
    <location>
        <begin position="26"/>
        <end position="117"/>
    </location>
</feature>
<evidence type="ECO:0000313" key="4">
    <source>
        <dbReference type="Proteomes" id="UP000499080"/>
    </source>
</evidence>
<feature type="region of interest" description="Disordered" evidence="1">
    <location>
        <begin position="100"/>
        <end position="131"/>
    </location>
</feature>
<dbReference type="GO" id="GO:0004523">
    <property type="term" value="F:RNA-DNA hybrid ribonuclease activity"/>
    <property type="evidence" value="ECO:0007669"/>
    <property type="project" value="InterPro"/>
</dbReference>
<proteinExistence type="predicted"/>
<dbReference type="Proteomes" id="UP000499080">
    <property type="component" value="Unassembled WGS sequence"/>
</dbReference>
<keyword evidence="4" id="KW-1185">Reference proteome</keyword>
<dbReference type="SUPFAM" id="SSF53098">
    <property type="entry name" value="Ribonuclease H-like"/>
    <property type="match status" value="1"/>
</dbReference>
<dbReference type="AlphaFoldDB" id="A0A4Y2NF63"/>
<dbReference type="InterPro" id="IPR002156">
    <property type="entry name" value="RNaseH_domain"/>
</dbReference>
<accession>A0A4Y2NF63</accession>
<sequence>MHPAKFLIDKQITIQPLKEYPTANSTHTDGSKNDDGTGSAYCCFDEENRISSTWMGKLSKENNVFQAELQTISQAIKHHENASNRVNIWSDSLSSLQAIQNPTSNSKKNSTPRTKQHQYWLDQGTHWPPRE</sequence>
<dbReference type="EMBL" id="BGPR01009098">
    <property type="protein sequence ID" value="GBN37971.1"/>
    <property type="molecule type" value="Genomic_DNA"/>
</dbReference>
<organism evidence="3 4">
    <name type="scientific">Araneus ventricosus</name>
    <name type="common">Orbweaver spider</name>
    <name type="synonym">Epeira ventricosa</name>
    <dbReference type="NCBI Taxonomy" id="182803"/>
    <lineage>
        <taxon>Eukaryota</taxon>
        <taxon>Metazoa</taxon>
        <taxon>Ecdysozoa</taxon>
        <taxon>Arthropoda</taxon>
        <taxon>Chelicerata</taxon>
        <taxon>Arachnida</taxon>
        <taxon>Araneae</taxon>
        <taxon>Araneomorphae</taxon>
        <taxon>Entelegynae</taxon>
        <taxon>Araneoidea</taxon>
        <taxon>Araneidae</taxon>
        <taxon>Araneus</taxon>
    </lineage>
</organism>
<dbReference type="OrthoDB" id="6437659at2759"/>